<feature type="compositionally biased region" description="Basic and acidic residues" evidence="1">
    <location>
        <begin position="230"/>
        <end position="239"/>
    </location>
</feature>
<feature type="compositionally biased region" description="Basic residues" evidence="1">
    <location>
        <begin position="528"/>
        <end position="542"/>
    </location>
</feature>
<dbReference type="PANTHER" id="PTHR22929:SF0">
    <property type="entry name" value="TRANSCRIPTION FACTOR TFIIIB COMPONENT B'' HOMOLOG"/>
    <property type="match status" value="1"/>
</dbReference>
<evidence type="ECO:0000259" key="2">
    <source>
        <dbReference type="SMART" id="SM00717"/>
    </source>
</evidence>
<feature type="compositionally biased region" description="Low complexity" evidence="1">
    <location>
        <begin position="755"/>
        <end position="774"/>
    </location>
</feature>
<reference evidence="3" key="3">
    <citation type="submission" date="2025-09" db="UniProtKB">
        <authorList>
            <consortium name="Ensembl"/>
        </authorList>
    </citation>
    <scope>IDENTIFICATION</scope>
</reference>
<feature type="compositionally biased region" description="Polar residues" evidence="1">
    <location>
        <begin position="1537"/>
        <end position="1548"/>
    </location>
</feature>
<accession>A0AAZ1WVV8</accession>
<dbReference type="InterPro" id="IPR039467">
    <property type="entry name" value="TFIIIB_B''_Myb"/>
</dbReference>
<feature type="compositionally biased region" description="Low complexity" evidence="1">
    <location>
        <begin position="1318"/>
        <end position="1331"/>
    </location>
</feature>
<feature type="compositionally biased region" description="Polar residues" evidence="1">
    <location>
        <begin position="1976"/>
        <end position="1987"/>
    </location>
</feature>
<feature type="domain" description="Myb-like" evidence="2">
    <location>
        <begin position="434"/>
        <end position="482"/>
    </location>
</feature>
<feature type="compositionally biased region" description="Polar residues" evidence="1">
    <location>
        <begin position="1123"/>
        <end position="1133"/>
    </location>
</feature>
<proteinExistence type="predicted"/>
<feature type="compositionally biased region" description="Polar residues" evidence="1">
    <location>
        <begin position="137"/>
        <end position="147"/>
    </location>
</feature>
<reference evidence="4" key="1">
    <citation type="submission" date="2020-03" db="EMBL/GenBank/DDBJ databases">
        <title>Evolution of repeat sequences and sex chromosomes of tilapia species revealed by chromosome-level genomes.</title>
        <authorList>
            <person name="Xu L."/>
            <person name="Tao W."/>
            <person name="Wang D."/>
            <person name="Zhou Q."/>
        </authorList>
    </citation>
    <scope>NUCLEOTIDE SEQUENCE [LARGE SCALE GENOMIC DNA]</scope>
    <source>
        <strain evidence="4">Israel</strain>
    </source>
</reference>
<feature type="region of interest" description="Disordered" evidence="1">
    <location>
        <begin position="1100"/>
        <end position="1700"/>
    </location>
</feature>
<reference evidence="3" key="2">
    <citation type="submission" date="2025-08" db="UniProtKB">
        <authorList>
            <consortium name="Ensembl"/>
        </authorList>
    </citation>
    <scope>IDENTIFICATION</scope>
</reference>
<feature type="compositionally biased region" description="Acidic residues" evidence="1">
    <location>
        <begin position="363"/>
        <end position="376"/>
    </location>
</feature>
<feature type="compositionally biased region" description="Polar residues" evidence="1">
    <location>
        <begin position="700"/>
        <end position="709"/>
    </location>
</feature>
<feature type="compositionally biased region" description="Basic and acidic residues" evidence="1">
    <location>
        <begin position="1"/>
        <end position="10"/>
    </location>
</feature>
<organism evidence="3 4">
    <name type="scientific">Oreochromis aureus</name>
    <name type="common">Israeli tilapia</name>
    <name type="synonym">Chromis aureus</name>
    <dbReference type="NCBI Taxonomy" id="47969"/>
    <lineage>
        <taxon>Eukaryota</taxon>
        <taxon>Metazoa</taxon>
        <taxon>Chordata</taxon>
        <taxon>Craniata</taxon>
        <taxon>Vertebrata</taxon>
        <taxon>Euteleostomi</taxon>
        <taxon>Actinopterygii</taxon>
        <taxon>Neopterygii</taxon>
        <taxon>Teleostei</taxon>
        <taxon>Neoteleostei</taxon>
        <taxon>Acanthomorphata</taxon>
        <taxon>Ovalentaria</taxon>
        <taxon>Cichlomorphae</taxon>
        <taxon>Cichliformes</taxon>
        <taxon>Cichlidae</taxon>
        <taxon>African cichlids</taxon>
        <taxon>Pseudocrenilabrinae</taxon>
        <taxon>Oreochromini</taxon>
        <taxon>Oreochromis</taxon>
    </lineage>
</organism>
<feature type="compositionally biased region" description="Basic and acidic residues" evidence="1">
    <location>
        <begin position="1601"/>
        <end position="1614"/>
    </location>
</feature>
<feature type="compositionally biased region" description="Polar residues" evidence="1">
    <location>
        <begin position="1679"/>
        <end position="1692"/>
    </location>
</feature>
<feature type="compositionally biased region" description="Basic and acidic residues" evidence="1">
    <location>
        <begin position="1014"/>
        <end position="1030"/>
    </location>
</feature>
<dbReference type="Proteomes" id="UP000472276">
    <property type="component" value="Unassembled WGS sequence"/>
</dbReference>
<feature type="compositionally biased region" description="Polar residues" evidence="1">
    <location>
        <begin position="2381"/>
        <end position="2413"/>
    </location>
</feature>
<dbReference type="Ensembl" id="ENSOABT00000064048.1">
    <property type="protein sequence ID" value="ENSOABP00000059633.1"/>
    <property type="gene ID" value="ENSOABG00000030273.1"/>
</dbReference>
<feature type="compositionally biased region" description="Basic and acidic residues" evidence="1">
    <location>
        <begin position="621"/>
        <end position="642"/>
    </location>
</feature>
<dbReference type="PANTHER" id="PTHR22929">
    <property type="entry name" value="RNA POLYMERASE III TRANSCRIPTION INITIATION FACTOR B"/>
    <property type="match status" value="1"/>
</dbReference>
<feature type="region of interest" description="Disordered" evidence="1">
    <location>
        <begin position="1"/>
        <end position="245"/>
    </location>
</feature>
<dbReference type="InterPro" id="IPR001005">
    <property type="entry name" value="SANT/Myb"/>
</dbReference>
<feature type="region of interest" description="Disordered" evidence="1">
    <location>
        <begin position="328"/>
        <end position="377"/>
    </location>
</feature>
<feature type="compositionally biased region" description="Basic and acidic residues" evidence="1">
    <location>
        <begin position="1350"/>
        <end position="1360"/>
    </location>
</feature>
<dbReference type="Gene3D" id="1.10.10.60">
    <property type="entry name" value="Homeodomain-like"/>
    <property type="match status" value="1"/>
</dbReference>
<feature type="compositionally biased region" description="Basic and acidic residues" evidence="1">
    <location>
        <begin position="1134"/>
        <end position="1162"/>
    </location>
</feature>
<sequence length="2478" mass="269587">MNAVKEDMQKVKMFRRSRFSVRPNVSTAGRSASTPQEATPANQEASEALREAGDSNNASALTDKPDITLSEKAATSGEQNVDGTSSSAAVQRRKRFSVKPKVAPGRPSALSRTPKSPVKAVSQTSVDCSCVGLDKPTASSQTGTTATPKGLQSPRRRRPSEDSKLPKIQPKPTSISLDSSEPSAVSPAIHSVEQTHLPADSSKQSENISDRQVKEAPPRPPDRPSIPGKECTELSEKAKTLVSSKTVPSLTPSALSLSRLLNDPSDVQRLVKAQKLRDLLREESRKEKKLKKAKACPKVFNLDPAKMTMRDLIHYLPTSNPMTSGVEELTQENETVLPPSPGREASPEQAQEPEVLPNTMGNTEEEEEEAEEEQEEALMVPQVKVAEDGSLIIDEESLTVEVQRAKGPNPAENRDPIFERGSTTTYSSFRKLNHGKRWTSEETDMFFLALSMVGTDFSMICQLFPHRARSEIKNKFKKEERENAWRIDKAIRERRKLDIEYFSKLLEKILEYQKSKKKLRSVAEKKSSQKGKRKTKAKKSGKKLSDVEEEDEEDEDGKEVLGLEEEEEEGEKENEDLCNDGEIPVSDAKTKRGKRKKRQIALDEEPNDKRTKQVSTEQGEDGVHEDPEAELPDNHKDSDTSEKTQNANTAKDTAIKPAKLSRGRASKPLLPLGRKWGKKPSPCTAAKSTSLDEEDESVNKDASSLSQASREPVGDDISSEEEEDAIVKPPRPTRCGRVPKPIKPLTYPAKDEVHSSASESTPASAAGSTASAAKPKSKQAAKKRILPQPDLAPKSKKCKLVTLTASQTEFSDEDSHQWQDEEVEEVELAGSPSKDSSAPVFVPAGLHTPRPEIKEVDETIAELDILATMPDVLGISQDALCPDSACEQAQHETGSAEPCEHQLDLLIDVIEFISSEHAEVSEDQSYNEAAQTLLTIGNLTHVSQSEQNQVDILDHVTGMTSADVNETTHLEKELVSDAAVQEESATPSVSTFDQEVTQTLETTATVEQQVSKTVSDEMAVKTSDEPHPESSNKSTPQTKRGHVSKIKPKPNLGRASRTAQSKSQPQISAAGAAEESHTESPNIKDCSPALLKADISSAEVKLTAEPSESQPDIVGVESGAEVQFQSRSFSESTFEPRRDQATRETKSLSEPTDEKLTSHVEPFETGFKDPPISESFITEVEEELSSIVSPAKESSDRPPMGETHAGELSVTEKGESEVTNTCQSRRSRLQKVKPKPNLSQTSRTVRSKPQITIHVEERGSISDPTFHRKAEPSCTTSEEQVQSPDLDSAKPLLNIGSAPTPTICGQLSTNKEKKSDAESQQSTQENQNSESQFEHGKQPSSDKGSTSEFTLEKMTSHVETTKSSCDKVVTTHSALTVSQVGQGTNVDSAPVQEGSDQPPVFTTSAEEQPIIQKEGEVQGEASTSQLRKTRLPKFKPKPNLLQTSRTARSKPQTTKQPEERDPIPMQDPKSHKQSRCLTTEDERTRPSFSASPEKHVESVDPVLPTTTDGRPDLGAVITDCGPSQYQNSESEFDLKENQVTNDTKSSSEPTEEKVQSCVETAKSVFNNSATSDLAISKVEQEPCTESEPRQQSAEKPPCVSHPEDLPVRQKEVNKDITTSQSRRSRMQKVKPKPNLAQSSRISRCKPQTVKPALEKDLSPTSNMRSPEKTTAEVEPQPACTPSSEKLSENTDPASVLKPSINIVSSSTLSEELSTNEESSLTNVRLDLGAATTDQSSPENLNLSASQFELSRDQVSYETKSASDPEKNMPCITTSMSSCKNVVTPDSAVAVSQAGEADDAESASLQVSSVHQAVPVAPVQQSPLNQEKREAEAASQLRSRLQKVKPKPNLPQTPRTMQSNSQSTKDPVIHTQAVEKTRSQTCVSESSDYRMKDAEAQPSCSPTSPEKSNEFKSPDTYSVSEPSPKSGSSNKCRKEISSAEKEKTDAVCGSMSSSVSLEQNIPQRLRRFPKVKPKPNLGSSSRITQTKLQPADVSKPAEHVDTVSNIASAQDPEDNNDAQKSVKMSEKNLTSGHCSLNVEVCSVTSQPVDSEKALGTLDSKDPHPNDPSSPLGCLAQVNEQQSEHDHPSSNSEVPLVPVTQVSSTQNTSTLSTNDIQSFPIFQQMLPEKVPSDPDEPFFILSLTEIPLSSSGEVVNSATENPSCLSVTESSIPQPSGVSGESVAAAGEGSLSNVPMPMFKEIKSVTGLINVKETEPGPSTLIGHNIQKTVDPQEHTTDNPPKFPDAVDNNETEAALNKQRQTSIGRRVKLQVKPNAARRKQTSKTQSVKAAESAPIQTHTTLEPKASDAVTEAKRGSCSHDEGIVTDGKGTNSSLEAQTSQRCVRKPRGCLSSLSVTKKTSPPQNLPPSKPVSKRSKLKTPVTEGQQSLPEPVASTSHDVPSTRSLTQPVKETRSTSITLLTQTAVNIRETCDRSPRSPDPSTSQCTEQNDCVDSCALEEEPTSVSQYFLTNIFTEVDEG</sequence>
<dbReference type="GO" id="GO:0001156">
    <property type="term" value="F:TFIIIC-class transcription factor complex binding"/>
    <property type="evidence" value="ECO:0007669"/>
    <property type="project" value="TreeGrafter"/>
</dbReference>
<feature type="compositionally biased region" description="Polar residues" evidence="1">
    <location>
        <begin position="1370"/>
        <end position="1387"/>
    </location>
</feature>
<feature type="compositionally biased region" description="Polar residues" evidence="1">
    <location>
        <begin position="1003"/>
        <end position="1013"/>
    </location>
</feature>
<feature type="compositionally biased region" description="Polar residues" evidence="1">
    <location>
        <begin position="1849"/>
        <end position="1864"/>
    </location>
</feature>
<feature type="compositionally biased region" description="Polar residues" evidence="1">
    <location>
        <begin position="23"/>
        <end position="45"/>
    </location>
</feature>
<feature type="region of interest" description="Disordered" evidence="1">
    <location>
        <begin position="1789"/>
        <end position="1808"/>
    </location>
</feature>
<feature type="compositionally biased region" description="Low complexity" evidence="1">
    <location>
        <begin position="1917"/>
        <end position="1928"/>
    </location>
</feature>
<feature type="compositionally biased region" description="Polar residues" evidence="1">
    <location>
        <begin position="1297"/>
        <end position="1309"/>
    </location>
</feature>
<feature type="compositionally biased region" description="Basic residues" evidence="1">
    <location>
        <begin position="1427"/>
        <end position="1436"/>
    </location>
</feature>
<feature type="compositionally biased region" description="Polar residues" evidence="1">
    <location>
        <begin position="1563"/>
        <end position="1573"/>
    </location>
</feature>
<feature type="compositionally biased region" description="Polar residues" evidence="1">
    <location>
        <begin position="1057"/>
        <end position="1067"/>
    </location>
</feature>
<feature type="compositionally biased region" description="Basic residues" evidence="1">
    <location>
        <begin position="1225"/>
        <end position="1234"/>
    </location>
</feature>
<feature type="compositionally biased region" description="Basic residues" evidence="1">
    <location>
        <begin position="1963"/>
        <end position="1972"/>
    </location>
</feature>
<dbReference type="CDD" id="cd00167">
    <property type="entry name" value="SANT"/>
    <property type="match status" value="1"/>
</dbReference>
<feature type="compositionally biased region" description="Basic and acidic residues" evidence="1">
    <location>
        <begin position="208"/>
        <end position="222"/>
    </location>
</feature>
<feature type="region of interest" description="Disordered" evidence="1">
    <location>
        <begin position="2268"/>
        <end position="2413"/>
    </location>
</feature>
<feature type="compositionally biased region" description="Polar residues" evidence="1">
    <location>
        <begin position="1273"/>
        <end position="1285"/>
    </location>
</feature>
<evidence type="ECO:0000313" key="4">
    <source>
        <dbReference type="Proteomes" id="UP000472276"/>
    </source>
</evidence>
<dbReference type="SUPFAM" id="SSF46689">
    <property type="entry name" value="Homeodomain-like"/>
    <property type="match status" value="1"/>
</dbReference>
<keyword evidence="4" id="KW-1185">Reference proteome</keyword>
<feature type="compositionally biased region" description="Basic and acidic residues" evidence="1">
    <location>
        <begin position="2309"/>
        <end position="2321"/>
    </location>
</feature>
<feature type="region of interest" description="Disordered" evidence="1">
    <location>
        <begin position="2052"/>
        <end position="2072"/>
    </location>
</feature>
<dbReference type="Pfam" id="PF15963">
    <property type="entry name" value="Myb_DNA-bind_7"/>
    <property type="match status" value="1"/>
</dbReference>
<dbReference type="InterPro" id="IPR009057">
    <property type="entry name" value="Homeodomain-like_sf"/>
</dbReference>
<feature type="compositionally biased region" description="Polar residues" evidence="1">
    <location>
        <begin position="1949"/>
        <end position="1961"/>
    </location>
</feature>
<feature type="compositionally biased region" description="Acidic residues" evidence="1">
    <location>
        <begin position="547"/>
        <end position="579"/>
    </location>
</feature>
<gene>
    <name evidence="3" type="primary">zgc:162472</name>
</gene>
<feature type="compositionally biased region" description="Basic residues" evidence="1">
    <location>
        <begin position="775"/>
        <end position="785"/>
    </location>
</feature>
<feature type="compositionally biased region" description="Polar residues" evidence="1">
    <location>
        <begin position="76"/>
        <end position="89"/>
    </location>
</feature>
<feature type="compositionally biased region" description="Basic residues" evidence="1">
    <location>
        <begin position="1039"/>
        <end position="1048"/>
    </location>
</feature>
<feature type="compositionally biased region" description="Polar residues" evidence="1">
    <location>
        <begin position="2327"/>
        <end position="2340"/>
    </location>
</feature>
<dbReference type="SMART" id="SM00717">
    <property type="entry name" value="SANT"/>
    <property type="match status" value="1"/>
</dbReference>
<protein>
    <recommendedName>
        <fullName evidence="2">Myb-like domain-containing protein</fullName>
    </recommendedName>
</protein>
<feature type="compositionally biased region" description="Low complexity" evidence="1">
    <location>
        <begin position="1813"/>
        <end position="1822"/>
    </location>
</feature>
<evidence type="ECO:0000313" key="3">
    <source>
        <dbReference type="Ensembl" id="ENSOABP00000059633.1"/>
    </source>
</evidence>
<feature type="compositionally biased region" description="Polar residues" evidence="1">
    <location>
        <begin position="2350"/>
        <end position="2361"/>
    </location>
</feature>
<feature type="region of interest" description="Disordered" evidence="1">
    <location>
        <begin position="520"/>
        <end position="846"/>
    </location>
</feature>
<feature type="compositionally biased region" description="Basic and acidic residues" evidence="1">
    <location>
        <begin position="1931"/>
        <end position="1944"/>
    </location>
</feature>
<feature type="compositionally biased region" description="Polar residues" evidence="1">
    <location>
        <begin position="1237"/>
        <end position="1250"/>
    </location>
</feature>
<feature type="compositionally biased region" description="Basic and acidic residues" evidence="1">
    <location>
        <begin position="1254"/>
        <end position="1271"/>
    </location>
</feature>
<dbReference type="GO" id="GO:0070898">
    <property type="term" value="P:RNA polymerase III preinitiation complex assembly"/>
    <property type="evidence" value="ECO:0007669"/>
    <property type="project" value="TreeGrafter"/>
</dbReference>
<feature type="region of interest" description="Disordered" evidence="1">
    <location>
        <begin position="1813"/>
        <end position="2025"/>
    </location>
</feature>
<feature type="compositionally biased region" description="Polar residues" evidence="1">
    <location>
        <begin position="1338"/>
        <end position="1349"/>
    </location>
</feature>
<feature type="region of interest" description="Disordered" evidence="1">
    <location>
        <begin position="1003"/>
        <end position="1088"/>
    </location>
</feature>
<name>A0AAZ1WVV8_OREAU</name>
<feature type="compositionally biased region" description="Polar residues" evidence="1">
    <location>
        <begin position="171"/>
        <end position="183"/>
    </location>
</feature>
<dbReference type="GO" id="GO:0000126">
    <property type="term" value="C:transcription factor TFIIIB complex"/>
    <property type="evidence" value="ECO:0007669"/>
    <property type="project" value="TreeGrafter"/>
</dbReference>
<feature type="compositionally biased region" description="Basic residues" evidence="1">
    <location>
        <begin position="2268"/>
        <end position="2280"/>
    </location>
</feature>
<evidence type="ECO:0000256" key="1">
    <source>
        <dbReference type="SAM" id="MobiDB-lite"/>
    </source>
</evidence>
<feature type="compositionally biased region" description="Basic residues" evidence="1">
    <location>
        <begin position="1622"/>
        <end position="1631"/>
    </location>
</feature>
<feature type="compositionally biased region" description="Polar residues" evidence="1">
    <location>
        <begin position="1440"/>
        <end position="1455"/>
    </location>
</feature>